<keyword evidence="4" id="KW-0479">Metal-binding</keyword>
<evidence type="ECO:0000256" key="1">
    <source>
        <dbReference type="ARBA" id="ARBA00004711"/>
    </source>
</evidence>
<dbReference type="InterPro" id="IPR041440">
    <property type="entry name" value="HypF_C"/>
</dbReference>
<keyword evidence="5" id="KW-0863">Zinc-finger</keyword>
<evidence type="ECO:0000256" key="7">
    <source>
        <dbReference type="ARBA" id="ARBA00048220"/>
    </source>
</evidence>
<dbReference type="Gene3D" id="3.30.420.40">
    <property type="match status" value="1"/>
</dbReference>
<dbReference type="PANTHER" id="PTHR42959:SF1">
    <property type="entry name" value="CARBAMOYLTRANSFERASE HYPF"/>
    <property type="match status" value="1"/>
</dbReference>
<feature type="domain" description="Acylphosphatase-like" evidence="10">
    <location>
        <begin position="12"/>
        <end position="98"/>
    </location>
</feature>
<evidence type="ECO:0000256" key="2">
    <source>
        <dbReference type="ARBA" id="ARBA00008097"/>
    </source>
</evidence>
<dbReference type="Pfam" id="PF00708">
    <property type="entry name" value="Acylphosphatase"/>
    <property type="match status" value="1"/>
</dbReference>
<name>A0A7C4MMK3_9BACT</name>
<dbReference type="InterPro" id="IPR011125">
    <property type="entry name" value="Znf_HypF"/>
</dbReference>
<accession>A0A7C4MMK3</accession>
<keyword evidence="3" id="KW-0436">Ligase</keyword>
<evidence type="ECO:0000256" key="9">
    <source>
        <dbReference type="PROSITE-ProRule" id="PRU00520"/>
    </source>
</evidence>
<dbReference type="InterPro" id="IPR051060">
    <property type="entry name" value="Carbamoyltrans_HypF-like"/>
</dbReference>
<dbReference type="FunFam" id="3.30.420.40:FF:000124">
    <property type="entry name" value="Carbamoyltransferase HypF"/>
    <property type="match status" value="1"/>
</dbReference>
<dbReference type="InterPro" id="IPR006070">
    <property type="entry name" value="Sua5-like_dom"/>
</dbReference>
<evidence type="ECO:0000256" key="8">
    <source>
        <dbReference type="PIRNR" id="PIRNR006256"/>
    </source>
</evidence>
<dbReference type="PANTHER" id="PTHR42959">
    <property type="entry name" value="CARBAMOYLTRANSFERASE"/>
    <property type="match status" value="1"/>
</dbReference>
<reference evidence="12" key="1">
    <citation type="journal article" date="2020" name="mSystems">
        <title>Genome- and Community-Level Interaction Insights into Carbon Utilization and Element Cycling Functions of Hydrothermarchaeota in Hydrothermal Sediment.</title>
        <authorList>
            <person name="Zhou Z."/>
            <person name="Liu Y."/>
            <person name="Xu W."/>
            <person name="Pan J."/>
            <person name="Luo Z.H."/>
            <person name="Li M."/>
        </authorList>
    </citation>
    <scope>NUCLEOTIDE SEQUENCE [LARGE SCALE GENOMIC DNA]</scope>
    <source>
        <strain evidence="12">SpSt-477</strain>
    </source>
</reference>
<dbReference type="Gene3D" id="3.30.110.120">
    <property type="match status" value="1"/>
</dbReference>
<evidence type="ECO:0000259" key="10">
    <source>
        <dbReference type="PROSITE" id="PS51160"/>
    </source>
</evidence>
<dbReference type="GO" id="GO:0016874">
    <property type="term" value="F:ligase activity"/>
    <property type="evidence" value="ECO:0007669"/>
    <property type="project" value="UniProtKB-UniRule"/>
</dbReference>
<comment type="catalytic activity">
    <reaction evidence="9">
        <text>an acyl phosphate + H2O = a carboxylate + phosphate + H(+)</text>
        <dbReference type="Rhea" id="RHEA:14965"/>
        <dbReference type="ChEBI" id="CHEBI:15377"/>
        <dbReference type="ChEBI" id="CHEBI:15378"/>
        <dbReference type="ChEBI" id="CHEBI:29067"/>
        <dbReference type="ChEBI" id="CHEBI:43474"/>
        <dbReference type="ChEBI" id="CHEBI:59918"/>
        <dbReference type="EC" id="3.6.1.7"/>
    </reaction>
</comment>
<comment type="pathway">
    <text evidence="1">Protein modification; [NiFe] hydrogenase maturation.</text>
</comment>
<evidence type="ECO:0000259" key="11">
    <source>
        <dbReference type="PROSITE" id="PS51163"/>
    </source>
</evidence>
<dbReference type="SUPFAM" id="SSF55821">
    <property type="entry name" value="YrdC/RibB"/>
    <property type="match status" value="1"/>
</dbReference>
<feature type="active site" evidence="9">
    <location>
        <position position="45"/>
    </location>
</feature>
<keyword evidence="6" id="KW-0862">Zinc</keyword>
<dbReference type="AlphaFoldDB" id="A0A7C4MMK3"/>
<dbReference type="InterPro" id="IPR036046">
    <property type="entry name" value="Acylphosphatase-like_dom_sf"/>
</dbReference>
<dbReference type="EMBL" id="DSUH01000199">
    <property type="protein sequence ID" value="HGU32880.1"/>
    <property type="molecule type" value="Genomic_DNA"/>
</dbReference>
<dbReference type="PROSITE" id="PS51163">
    <property type="entry name" value="YRDC"/>
    <property type="match status" value="1"/>
</dbReference>
<dbReference type="Gene3D" id="3.30.420.360">
    <property type="match status" value="1"/>
</dbReference>
<dbReference type="UniPathway" id="UPA00335"/>
<evidence type="ECO:0000256" key="5">
    <source>
        <dbReference type="ARBA" id="ARBA00022771"/>
    </source>
</evidence>
<dbReference type="NCBIfam" id="TIGR00143">
    <property type="entry name" value="hypF"/>
    <property type="match status" value="1"/>
</dbReference>
<evidence type="ECO:0000256" key="3">
    <source>
        <dbReference type="ARBA" id="ARBA00022598"/>
    </source>
</evidence>
<keyword evidence="12" id="KW-0808">Transferase</keyword>
<dbReference type="PROSITE" id="PS51160">
    <property type="entry name" value="ACYLPHOSPHATASE_3"/>
    <property type="match status" value="1"/>
</dbReference>
<dbReference type="GO" id="GO:0003998">
    <property type="term" value="F:acylphosphatase activity"/>
    <property type="evidence" value="ECO:0007669"/>
    <property type="project" value="UniProtKB-EC"/>
</dbReference>
<dbReference type="EC" id="6.2.-.-" evidence="8"/>
<dbReference type="Pfam" id="PF07503">
    <property type="entry name" value="zf-HYPF"/>
    <property type="match status" value="2"/>
</dbReference>
<dbReference type="Gene3D" id="3.90.870.50">
    <property type="match status" value="1"/>
</dbReference>
<dbReference type="Pfam" id="PF22521">
    <property type="entry name" value="HypF_C_2"/>
    <property type="match status" value="1"/>
</dbReference>
<comment type="similarity">
    <text evidence="2 8">Belongs to the carbamoyltransferase HypF family.</text>
</comment>
<evidence type="ECO:0000313" key="12">
    <source>
        <dbReference type="EMBL" id="HGU32880.1"/>
    </source>
</evidence>
<dbReference type="Pfam" id="PF17788">
    <property type="entry name" value="HypF_C"/>
    <property type="match status" value="1"/>
</dbReference>
<dbReference type="InterPro" id="IPR055128">
    <property type="entry name" value="HypF_C_2"/>
</dbReference>
<dbReference type="InterPro" id="IPR004421">
    <property type="entry name" value="Carbamoyltransferase_HypF"/>
</dbReference>
<protein>
    <recommendedName>
        <fullName evidence="8">Carbamoyltransferase</fullName>
        <ecNumber evidence="8">6.2.-.-</ecNumber>
    </recommendedName>
</protein>
<keyword evidence="9" id="KW-0378">Hydrolase</keyword>
<dbReference type="GO" id="GO:0051604">
    <property type="term" value="P:protein maturation"/>
    <property type="evidence" value="ECO:0007669"/>
    <property type="project" value="TreeGrafter"/>
</dbReference>
<sequence>MTWDAPRLDHQAVDIDIQGIVQGVGFRPFVYQTAVRLGLKGIVSNTSDGVFIHVEGPSAAIRSFIDGFSTHLPPLARITRLTETPSTFFGYDAFQIASSVEGIRRNTLISPDVCICDDCLKELFDPTDRRYRYPFINCTHCGPRYTIIDDIPYDRPHTSMKGFRMCSQCQAEYDDPMDRRFHAQPNACPECGPRLFLLDADGKPISSPDPLEETIRLLREGAIVAIKGLGGFHLACDATNDASVRRLRQRKHREEKPLAVMAPDAFTARRFARIELEDEILLRSRQRPIVLCEKAQGYFLAESVSPANRRIGVMLPYTPLHYLLMHDTFSALVMTSANPSEEPIVFRNEEAFERLSGIADRFLVHNRPIYIRVDDSVVLRTDKTIMPIRRARGYVPAPIPLPREMPQVLACGAELKNTVCMTRHSEAFVSQHIGDLENLPSYTSFLFTIDHLKRILDTEPNIVAFDLHPDYLSTRYARELPDTFYKIGVQHHHAHVASCMAENGIEGRVIGIACDGTGYGTDGTLWGCECFEVDYTDFRRMATLESVPMPGGAAAIREPWRMAVSYLYPLYGRQLLQLPLPFLKAEPSDALCTMIERKINCPMTSGLGRLFDGVSAIVGLYSRVRFEGQAAMALEMAAEPNDSDKPYAFELRTHPESDLLLLSPGPLIEKIVGDIVSGVSIAVIAWKFHQAVVNGLAEAARQIRERTALNRVVLSGGSFQNVLLSTQLCRKLIEKGFEVFTHREVPCNDGGISLGQAVVAGYRFSSDC</sequence>
<organism evidence="12">
    <name type="scientific">Desulfatirhabdium butyrativorans</name>
    <dbReference type="NCBI Taxonomy" id="340467"/>
    <lineage>
        <taxon>Bacteria</taxon>
        <taxon>Pseudomonadati</taxon>
        <taxon>Thermodesulfobacteriota</taxon>
        <taxon>Desulfobacteria</taxon>
        <taxon>Desulfobacterales</taxon>
        <taxon>Desulfatirhabdiaceae</taxon>
        <taxon>Desulfatirhabdium</taxon>
    </lineage>
</organism>
<dbReference type="GO" id="GO:0008270">
    <property type="term" value="F:zinc ion binding"/>
    <property type="evidence" value="ECO:0007669"/>
    <property type="project" value="UniProtKB-KW"/>
</dbReference>
<feature type="active site" evidence="9">
    <location>
        <position position="27"/>
    </location>
</feature>
<comment type="caution">
    <text evidence="12">The sequence shown here is derived from an EMBL/GenBank/DDBJ whole genome shotgun (WGS) entry which is preliminary data.</text>
</comment>
<evidence type="ECO:0000256" key="6">
    <source>
        <dbReference type="ARBA" id="ARBA00022833"/>
    </source>
</evidence>
<evidence type="ECO:0000256" key="4">
    <source>
        <dbReference type="ARBA" id="ARBA00022723"/>
    </source>
</evidence>
<gene>
    <name evidence="12" type="primary">hypF</name>
    <name evidence="12" type="ORF">ENS29_08490</name>
</gene>
<feature type="domain" description="YrdC-like" evidence="11">
    <location>
        <begin position="208"/>
        <end position="393"/>
    </location>
</feature>
<dbReference type="PROSITE" id="PS00150">
    <property type="entry name" value="ACYLPHOSPHATASE_1"/>
    <property type="match status" value="1"/>
</dbReference>
<dbReference type="SUPFAM" id="SSF54975">
    <property type="entry name" value="Acylphosphatase/BLUF domain-like"/>
    <property type="match status" value="1"/>
</dbReference>
<comment type="catalytic activity">
    <reaction evidence="7">
        <text>C-terminal L-cysteinyl-[HypE protein] + carbamoyl phosphate + ATP + H2O = C-terminal S-carboxamide-L-cysteinyl-[HypE protein] + AMP + phosphate + diphosphate + H(+)</text>
        <dbReference type="Rhea" id="RHEA:55636"/>
        <dbReference type="Rhea" id="RHEA-COMP:14247"/>
        <dbReference type="Rhea" id="RHEA-COMP:14392"/>
        <dbReference type="ChEBI" id="CHEBI:15377"/>
        <dbReference type="ChEBI" id="CHEBI:15378"/>
        <dbReference type="ChEBI" id="CHEBI:30616"/>
        <dbReference type="ChEBI" id="CHEBI:33019"/>
        <dbReference type="ChEBI" id="CHEBI:43474"/>
        <dbReference type="ChEBI" id="CHEBI:58228"/>
        <dbReference type="ChEBI" id="CHEBI:76913"/>
        <dbReference type="ChEBI" id="CHEBI:139126"/>
        <dbReference type="ChEBI" id="CHEBI:456215"/>
    </reaction>
</comment>
<dbReference type="InterPro" id="IPR017945">
    <property type="entry name" value="DHBP_synth_RibB-like_a/b_dom"/>
</dbReference>
<dbReference type="Pfam" id="PF01300">
    <property type="entry name" value="Sua5_yciO_yrdC"/>
    <property type="match status" value="1"/>
</dbReference>
<dbReference type="PIRSF" id="PIRSF006256">
    <property type="entry name" value="CMPcnvr_hdrg_mat"/>
    <property type="match status" value="1"/>
</dbReference>
<dbReference type="InterPro" id="IPR017968">
    <property type="entry name" value="Acylphosphatase_CS"/>
</dbReference>
<proteinExistence type="inferred from homology"/>
<dbReference type="GO" id="GO:0016743">
    <property type="term" value="F:carboxyl- or carbamoyltransferase activity"/>
    <property type="evidence" value="ECO:0007669"/>
    <property type="project" value="UniProtKB-UniRule"/>
</dbReference>
<dbReference type="GO" id="GO:0003725">
    <property type="term" value="F:double-stranded RNA binding"/>
    <property type="evidence" value="ECO:0007669"/>
    <property type="project" value="InterPro"/>
</dbReference>
<dbReference type="InterPro" id="IPR001792">
    <property type="entry name" value="Acylphosphatase-like_dom"/>
</dbReference>